<protein>
    <recommendedName>
        <fullName evidence="1">DUF6894 domain-containing protein</fullName>
    </recommendedName>
</protein>
<organism evidence="2 3">
    <name type="scientific">Rhizobium dioscoreae</name>
    <dbReference type="NCBI Taxonomy" id="2653122"/>
    <lineage>
        <taxon>Bacteria</taxon>
        <taxon>Pseudomonadati</taxon>
        <taxon>Pseudomonadota</taxon>
        <taxon>Alphaproteobacteria</taxon>
        <taxon>Hyphomicrobiales</taxon>
        <taxon>Rhizobiaceae</taxon>
        <taxon>Rhizobium/Agrobacterium group</taxon>
        <taxon>Rhizobium</taxon>
    </lineage>
</organism>
<name>A0ABQ0Z782_9HYPH</name>
<dbReference type="RefSeq" id="WP_113353114.1">
    <property type="nucleotide sequence ID" value="NZ_BLAI01000001.1"/>
</dbReference>
<gene>
    <name evidence="2" type="ORF">RsS93_40200</name>
</gene>
<keyword evidence="3" id="KW-1185">Reference proteome</keyword>
<dbReference type="Pfam" id="PF21834">
    <property type="entry name" value="DUF6894"/>
    <property type="match status" value="1"/>
</dbReference>
<feature type="domain" description="DUF6894" evidence="1">
    <location>
        <begin position="4"/>
        <end position="71"/>
    </location>
</feature>
<evidence type="ECO:0000313" key="3">
    <source>
        <dbReference type="Proteomes" id="UP000390335"/>
    </source>
</evidence>
<evidence type="ECO:0000313" key="2">
    <source>
        <dbReference type="EMBL" id="GES51406.1"/>
    </source>
</evidence>
<evidence type="ECO:0000259" key="1">
    <source>
        <dbReference type="Pfam" id="PF21834"/>
    </source>
</evidence>
<dbReference type="InterPro" id="IPR054189">
    <property type="entry name" value="DUF6894"/>
</dbReference>
<comment type="caution">
    <text evidence="2">The sequence shown here is derived from an EMBL/GenBank/DDBJ whole genome shotgun (WGS) entry which is preliminary data.</text>
</comment>
<reference evidence="2 3" key="1">
    <citation type="journal article" date="2020" name="Genome Biol. Evol.">
        <title>Rhizobium dioscoreae sp. nov., a plant growth-promoting bacterium isolated from yam (Dioscorea species).</title>
        <authorList>
            <person name="Ouyabe M."/>
            <person name="Tanaka N."/>
            <person name="Shiwa Y."/>
            <person name="Fujita N."/>
            <person name="Kikuno H."/>
            <person name="Babil P."/>
            <person name="Shiwachi H."/>
        </authorList>
    </citation>
    <scope>NUCLEOTIDE SEQUENCE [LARGE SCALE GENOMIC DNA]</scope>
    <source>
        <strain evidence="2 3">S-93</strain>
    </source>
</reference>
<accession>A0ABQ0Z782</accession>
<sequence>MTNFYFATKDRETVLDDDEGQDLPDLISAVDEAKRILAEMALDGIPNKNGECLAVEVARSDKIPVVRLTLTMEITYLALKDEGT</sequence>
<dbReference type="EMBL" id="BLAJ01000004">
    <property type="protein sequence ID" value="GES51406.1"/>
    <property type="molecule type" value="Genomic_DNA"/>
</dbReference>
<dbReference type="Proteomes" id="UP000390335">
    <property type="component" value="Unassembled WGS sequence"/>
</dbReference>
<proteinExistence type="predicted"/>